<name>A0A2T4U011_9BACT</name>
<keyword evidence="2" id="KW-1185">Reference proteome</keyword>
<accession>A0A2T4U011</accession>
<dbReference type="AlphaFoldDB" id="A0A2T4U011"/>
<reference evidence="1 2" key="1">
    <citation type="submission" date="2017-09" db="EMBL/GenBank/DDBJ databases">
        <title>Bloom of a denitrifying methanotroph, Candidatus Methylomirabilis limnetica, in a deep stratified lake.</title>
        <authorList>
            <person name="Graf J.S."/>
            <person name="Marchant H.K."/>
            <person name="Tienken D."/>
            <person name="Hach P.F."/>
            <person name="Brand A."/>
            <person name="Schubert C.J."/>
            <person name="Kuypers M.M."/>
            <person name="Milucka J."/>
        </authorList>
    </citation>
    <scope>NUCLEOTIDE SEQUENCE [LARGE SCALE GENOMIC DNA]</scope>
    <source>
        <strain evidence="1 2">Zug</strain>
    </source>
</reference>
<gene>
    <name evidence="1" type="ORF">CLG94_03295</name>
</gene>
<organism evidence="1 2">
    <name type="scientific">Candidatus Methylomirabilis limnetica</name>
    <dbReference type="NCBI Taxonomy" id="2033718"/>
    <lineage>
        <taxon>Bacteria</taxon>
        <taxon>Candidatus Methylomirabilota</taxon>
        <taxon>Candidatus Methylomirabilia</taxon>
        <taxon>Candidatus Methylomirabilales</taxon>
        <taxon>Candidatus Methylomirabilaceae</taxon>
        <taxon>Candidatus Methylomirabilis</taxon>
    </lineage>
</organism>
<dbReference type="Proteomes" id="UP000241436">
    <property type="component" value="Unassembled WGS sequence"/>
</dbReference>
<evidence type="ECO:0000313" key="1">
    <source>
        <dbReference type="EMBL" id="PTL36710.1"/>
    </source>
</evidence>
<evidence type="ECO:0000313" key="2">
    <source>
        <dbReference type="Proteomes" id="UP000241436"/>
    </source>
</evidence>
<protein>
    <submittedName>
        <fullName evidence="1">Uncharacterized protein</fullName>
    </submittedName>
</protein>
<proteinExistence type="predicted"/>
<reference evidence="2" key="2">
    <citation type="journal article" date="2018" name="Environ. Microbiol.">
        <title>Bloom of a denitrifying methanotroph, 'Candidatus Methylomirabilis limnetica', in a deep stratified lake.</title>
        <authorList>
            <person name="Graf J.S."/>
            <person name="Mayr M.J."/>
            <person name="Marchant H.K."/>
            <person name="Tienken D."/>
            <person name="Hach P.F."/>
            <person name="Brand A."/>
            <person name="Schubert C.J."/>
            <person name="Kuypers M.M."/>
            <person name="Milucka J."/>
        </authorList>
    </citation>
    <scope>NUCLEOTIDE SEQUENCE [LARGE SCALE GENOMIC DNA]</scope>
    <source>
        <strain evidence="2">Zug</strain>
    </source>
</reference>
<dbReference type="EMBL" id="NVQC01000013">
    <property type="protein sequence ID" value="PTL36710.1"/>
    <property type="molecule type" value="Genomic_DNA"/>
</dbReference>
<comment type="caution">
    <text evidence="1">The sequence shown here is derived from an EMBL/GenBank/DDBJ whole genome shotgun (WGS) entry which is preliminary data.</text>
</comment>
<sequence length="60" mass="6988">MPYCLLVIPVVRRMIGGSLSRGVRKLVEEMEKDRDLLKSVQVLCETMRRGRPFKKTIRQA</sequence>